<gene>
    <name evidence="3" type="ORF">ACJMK2_018365</name>
    <name evidence="4" type="ORF">ACJMK2_018409</name>
</gene>
<feature type="domain" description="Tudor" evidence="2">
    <location>
        <begin position="75"/>
        <end position="133"/>
    </location>
</feature>
<dbReference type="Gene3D" id="2.30.30.140">
    <property type="match status" value="1"/>
</dbReference>
<organism evidence="3 5">
    <name type="scientific">Sinanodonta woodiana</name>
    <name type="common">Chinese pond mussel</name>
    <name type="synonym">Anodonta woodiana</name>
    <dbReference type="NCBI Taxonomy" id="1069815"/>
    <lineage>
        <taxon>Eukaryota</taxon>
        <taxon>Metazoa</taxon>
        <taxon>Spiralia</taxon>
        <taxon>Lophotrochozoa</taxon>
        <taxon>Mollusca</taxon>
        <taxon>Bivalvia</taxon>
        <taxon>Autobranchia</taxon>
        <taxon>Heteroconchia</taxon>
        <taxon>Palaeoheterodonta</taxon>
        <taxon>Unionida</taxon>
        <taxon>Unionoidea</taxon>
        <taxon>Unionidae</taxon>
        <taxon>Unioninae</taxon>
        <taxon>Sinanodonta</taxon>
    </lineage>
</organism>
<dbReference type="EMBL" id="JBJQND010000016">
    <property type="protein sequence ID" value="KAL3847503.1"/>
    <property type="molecule type" value="Genomic_DNA"/>
</dbReference>
<feature type="region of interest" description="Disordered" evidence="1">
    <location>
        <begin position="1"/>
        <end position="24"/>
    </location>
</feature>
<accession>A0ABD3UD75</accession>
<dbReference type="AlphaFoldDB" id="A0ABD3UD75"/>
<evidence type="ECO:0000256" key="1">
    <source>
        <dbReference type="SAM" id="MobiDB-lite"/>
    </source>
</evidence>
<feature type="compositionally biased region" description="Basic and acidic residues" evidence="1">
    <location>
        <begin position="1"/>
        <end position="17"/>
    </location>
</feature>
<proteinExistence type="predicted"/>
<evidence type="ECO:0000313" key="3">
    <source>
        <dbReference type="EMBL" id="KAL3847459.1"/>
    </source>
</evidence>
<dbReference type="PANTHER" id="PTHR22948:SF29">
    <property type="entry name" value="FI02030P-RELATED"/>
    <property type="match status" value="1"/>
</dbReference>
<dbReference type="Gene3D" id="2.40.50.90">
    <property type="match status" value="1"/>
</dbReference>
<comment type="caution">
    <text evidence="3">The sequence shown here is derived from an EMBL/GenBank/DDBJ whole genome shotgun (WGS) entry which is preliminary data.</text>
</comment>
<evidence type="ECO:0000313" key="5">
    <source>
        <dbReference type="Proteomes" id="UP001634394"/>
    </source>
</evidence>
<dbReference type="Pfam" id="PF00567">
    <property type="entry name" value="TUDOR"/>
    <property type="match status" value="1"/>
</dbReference>
<dbReference type="SUPFAM" id="SSF63748">
    <property type="entry name" value="Tudor/PWWP/MBT"/>
    <property type="match status" value="1"/>
</dbReference>
<name>A0ABD3UD75_SINWO</name>
<dbReference type="InterPro" id="IPR050621">
    <property type="entry name" value="Tudor_domain_containing"/>
</dbReference>
<dbReference type="Proteomes" id="UP001634394">
    <property type="component" value="Unassembled WGS sequence"/>
</dbReference>
<dbReference type="InterPro" id="IPR035437">
    <property type="entry name" value="SNase_OB-fold_sf"/>
</dbReference>
<dbReference type="PROSITE" id="PS50304">
    <property type="entry name" value="TUDOR"/>
    <property type="match status" value="1"/>
</dbReference>
<sequence>MNAEEKDCIKNDEKDMETSDPEPLTLPRDQYWDVYLAHVGGSTNYVLIRFVGEEYSDQLHIFENALEEEFRKGKTTQITVDMVYVAYTDDLYHRVKVLSVDDEKITCFFLDHGDVDILNTEDLRPLDKAINRKLPYQIINASLHGLGNVSQNETALTVLSQMALGRSCVAEPIVRYDEESIELVLYDTNGGVDININEEIIQQVRNTIRKSRSRGA</sequence>
<dbReference type="EMBL" id="JBJQND010000016">
    <property type="protein sequence ID" value="KAL3847459.1"/>
    <property type="molecule type" value="Genomic_DNA"/>
</dbReference>
<dbReference type="InterPro" id="IPR002999">
    <property type="entry name" value="Tudor"/>
</dbReference>
<dbReference type="PANTHER" id="PTHR22948">
    <property type="entry name" value="TUDOR DOMAIN CONTAINING PROTEIN"/>
    <property type="match status" value="1"/>
</dbReference>
<evidence type="ECO:0000313" key="4">
    <source>
        <dbReference type="EMBL" id="KAL3847503.1"/>
    </source>
</evidence>
<keyword evidence="5" id="KW-1185">Reference proteome</keyword>
<dbReference type="CDD" id="cd20379">
    <property type="entry name" value="Tudor_dTUD-like"/>
    <property type="match status" value="1"/>
</dbReference>
<reference evidence="3 5" key="1">
    <citation type="submission" date="2024-11" db="EMBL/GenBank/DDBJ databases">
        <title>Chromosome-level genome assembly of the freshwater bivalve Anodonta woodiana.</title>
        <authorList>
            <person name="Chen X."/>
        </authorList>
    </citation>
    <scope>NUCLEOTIDE SEQUENCE [LARGE SCALE GENOMIC DNA]</scope>
    <source>
        <strain evidence="3">MN2024</strain>
        <tissue evidence="3">Gills</tissue>
    </source>
</reference>
<protein>
    <recommendedName>
        <fullName evidence="2">Tudor domain-containing protein</fullName>
    </recommendedName>
</protein>
<evidence type="ECO:0000259" key="2">
    <source>
        <dbReference type="PROSITE" id="PS50304"/>
    </source>
</evidence>